<dbReference type="InterPro" id="IPR011701">
    <property type="entry name" value="MFS"/>
</dbReference>
<dbReference type="PANTHER" id="PTHR42718">
    <property type="entry name" value="MAJOR FACILITATOR SUPERFAMILY MULTIDRUG TRANSPORTER MFSC"/>
    <property type="match status" value="1"/>
</dbReference>
<protein>
    <submittedName>
        <fullName evidence="8">MFS transporter</fullName>
    </submittedName>
</protein>
<evidence type="ECO:0000313" key="8">
    <source>
        <dbReference type="EMBL" id="MCC3273627.1"/>
    </source>
</evidence>
<evidence type="ECO:0000256" key="4">
    <source>
        <dbReference type="ARBA" id="ARBA00022989"/>
    </source>
</evidence>
<reference evidence="8" key="1">
    <citation type="submission" date="2021-10" db="EMBL/GenBank/DDBJ databases">
        <title>Novel species in genus Arthrobacter.</title>
        <authorList>
            <person name="Liu Y."/>
        </authorList>
    </citation>
    <scope>NUCLEOTIDE SEQUENCE</scope>
    <source>
        <strain evidence="8">Zg-Y462</strain>
        <strain evidence="10">zg-Y462</strain>
    </source>
</reference>
<dbReference type="AlphaFoldDB" id="A0A9X1SAM4"/>
<evidence type="ECO:0000313" key="11">
    <source>
        <dbReference type="Proteomes" id="UP001155145"/>
    </source>
</evidence>
<keyword evidence="5 6" id="KW-0472">Membrane</keyword>
<dbReference type="GO" id="GO:0005886">
    <property type="term" value="C:plasma membrane"/>
    <property type="evidence" value="ECO:0007669"/>
    <property type="project" value="UniProtKB-SubCell"/>
</dbReference>
<proteinExistence type="predicted"/>
<dbReference type="Proteomes" id="UP001155145">
    <property type="component" value="Unassembled WGS sequence"/>
</dbReference>
<feature type="transmembrane region" description="Helical" evidence="6">
    <location>
        <begin position="89"/>
        <end position="108"/>
    </location>
</feature>
<feature type="transmembrane region" description="Helical" evidence="6">
    <location>
        <begin position="241"/>
        <end position="260"/>
    </location>
</feature>
<feature type="transmembrane region" description="Helical" evidence="6">
    <location>
        <begin position="341"/>
        <end position="363"/>
    </location>
</feature>
<dbReference type="RefSeq" id="WP_227929353.1">
    <property type="nucleotide sequence ID" value="NZ_CP094984.1"/>
</dbReference>
<evidence type="ECO:0000256" key="5">
    <source>
        <dbReference type="ARBA" id="ARBA00023136"/>
    </source>
</evidence>
<dbReference type="PANTHER" id="PTHR42718:SF9">
    <property type="entry name" value="MAJOR FACILITATOR SUPERFAMILY MULTIDRUG TRANSPORTER MFSC"/>
    <property type="match status" value="1"/>
</dbReference>
<evidence type="ECO:0000259" key="7">
    <source>
        <dbReference type="PROSITE" id="PS50850"/>
    </source>
</evidence>
<feature type="transmembrane region" description="Helical" evidence="6">
    <location>
        <begin position="180"/>
        <end position="198"/>
    </location>
</feature>
<keyword evidence="2" id="KW-0813">Transport</keyword>
<feature type="transmembrane region" description="Helical" evidence="6">
    <location>
        <begin position="474"/>
        <end position="494"/>
    </location>
</feature>
<dbReference type="InterPro" id="IPR020846">
    <property type="entry name" value="MFS_dom"/>
</dbReference>
<feature type="transmembrane region" description="Helical" evidence="6">
    <location>
        <begin position="145"/>
        <end position="168"/>
    </location>
</feature>
<feature type="domain" description="Major facilitator superfamily (MFS) profile" evidence="7">
    <location>
        <begin position="54"/>
        <end position="495"/>
    </location>
</feature>
<sequence length="516" mass="53746">MEDTQFSAGPAPHPLWVVPHWGHESPRRVQPASSIRPGPHVWSFMKPAGKAVVALIACCIAQFVLTVNGSIVSIVLPDIAKEFGSSMTMLQWTVGVYVLAFACLLTAAGNMADRLGRRRILLAGLAVILIGSVVCALSPDVVVLIVGRVVQAVGAAMLASSGLAAVSARSTDTAVRVRAIAWWAAIGGVALAAGPFIGGVVSEFFGWRGVFWMSVPVALIGLALVPIAVKESRNPSPLPFDVVGQLLVSGFLAALAFAMIEGTQLGWTSAPILISLGAAAVLLIVWLLRARRRPDPLIPLRLFADRPFVRASLTSIIGFAAAAGFFYIAPQYLRSIRGESALEAGIFLLPLAIAALVSAQLSGRIVAAGRAGQDLVAGGGIMALGSVMLLLWSDGSLWVEAASFVVFGFGYGLLNDPLSVEELAALPDSEAGLASSLFSTSKQTGQLLGIAVVGTILSAASADFANAYRHVGGWVWMALLVCSIAVAALNIPSLGTRTKTAQARTTTAPDNRPRTS</sequence>
<feature type="transmembrane region" description="Helical" evidence="6">
    <location>
        <begin position="308"/>
        <end position="329"/>
    </location>
</feature>
<dbReference type="PROSITE" id="PS00216">
    <property type="entry name" value="SUGAR_TRANSPORT_1"/>
    <property type="match status" value="1"/>
</dbReference>
<evidence type="ECO:0000313" key="9">
    <source>
        <dbReference type="EMBL" id="UON92432.1"/>
    </source>
</evidence>
<keyword evidence="3 6" id="KW-0812">Transmembrane</keyword>
<evidence type="ECO:0000313" key="10">
    <source>
        <dbReference type="Proteomes" id="UP000829758"/>
    </source>
</evidence>
<dbReference type="InterPro" id="IPR005829">
    <property type="entry name" value="Sugar_transporter_CS"/>
</dbReference>
<feature type="transmembrane region" description="Helical" evidence="6">
    <location>
        <begin position="447"/>
        <end position="468"/>
    </location>
</feature>
<dbReference type="Proteomes" id="UP000829758">
    <property type="component" value="Chromosome"/>
</dbReference>
<dbReference type="GO" id="GO:0022857">
    <property type="term" value="F:transmembrane transporter activity"/>
    <property type="evidence" value="ECO:0007669"/>
    <property type="project" value="InterPro"/>
</dbReference>
<dbReference type="SUPFAM" id="SSF103473">
    <property type="entry name" value="MFS general substrate transporter"/>
    <property type="match status" value="2"/>
</dbReference>
<name>A0A9X1SAM4_9MICC</name>
<feature type="transmembrane region" description="Helical" evidence="6">
    <location>
        <begin position="375"/>
        <end position="392"/>
    </location>
</feature>
<organism evidence="8 11">
    <name type="scientific">Arthrobacter zhangbolii</name>
    <dbReference type="NCBI Taxonomy" id="2886936"/>
    <lineage>
        <taxon>Bacteria</taxon>
        <taxon>Bacillati</taxon>
        <taxon>Actinomycetota</taxon>
        <taxon>Actinomycetes</taxon>
        <taxon>Micrococcales</taxon>
        <taxon>Micrococcaceae</taxon>
        <taxon>Arthrobacter</taxon>
    </lineage>
</organism>
<feature type="transmembrane region" description="Helical" evidence="6">
    <location>
        <begin position="120"/>
        <end position="139"/>
    </location>
</feature>
<dbReference type="Gene3D" id="1.20.1250.20">
    <property type="entry name" value="MFS general substrate transporter like domains"/>
    <property type="match status" value="2"/>
</dbReference>
<dbReference type="EMBL" id="CP094984">
    <property type="protein sequence ID" value="UON92432.1"/>
    <property type="molecule type" value="Genomic_DNA"/>
</dbReference>
<dbReference type="InterPro" id="IPR036259">
    <property type="entry name" value="MFS_trans_sf"/>
</dbReference>
<feature type="transmembrane region" description="Helical" evidence="6">
    <location>
        <begin position="52"/>
        <end position="77"/>
    </location>
</feature>
<dbReference type="Pfam" id="PF07690">
    <property type="entry name" value="MFS_1"/>
    <property type="match status" value="1"/>
</dbReference>
<comment type="subcellular location">
    <subcellularLocation>
        <location evidence="1">Cell membrane</location>
        <topology evidence="1">Multi-pass membrane protein</topology>
    </subcellularLocation>
</comment>
<evidence type="ECO:0000256" key="6">
    <source>
        <dbReference type="SAM" id="Phobius"/>
    </source>
</evidence>
<feature type="transmembrane region" description="Helical" evidence="6">
    <location>
        <begin position="210"/>
        <end position="229"/>
    </location>
</feature>
<dbReference type="PROSITE" id="PS50850">
    <property type="entry name" value="MFS"/>
    <property type="match status" value="1"/>
</dbReference>
<feature type="transmembrane region" description="Helical" evidence="6">
    <location>
        <begin position="398"/>
        <end position="414"/>
    </location>
</feature>
<keyword evidence="4 6" id="KW-1133">Transmembrane helix</keyword>
<dbReference type="EMBL" id="JAJFZT010000008">
    <property type="protein sequence ID" value="MCC3273627.1"/>
    <property type="molecule type" value="Genomic_DNA"/>
</dbReference>
<evidence type="ECO:0000256" key="3">
    <source>
        <dbReference type="ARBA" id="ARBA00022692"/>
    </source>
</evidence>
<dbReference type="PRINTS" id="PR01036">
    <property type="entry name" value="TCRTETB"/>
</dbReference>
<dbReference type="CDD" id="cd17321">
    <property type="entry name" value="MFS_MMR_MDR_like"/>
    <property type="match status" value="1"/>
</dbReference>
<evidence type="ECO:0000256" key="1">
    <source>
        <dbReference type="ARBA" id="ARBA00004651"/>
    </source>
</evidence>
<feature type="transmembrane region" description="Helical" evidence="6">
    <location>
        <begin position="266"/>
        <end position="288"/>
    </location>
</feature>
<evidence type="ECO:0000256" key="2">
    <source>
        <dbReference type="ARBA" id="ARBA00022448"/>
    </source>
</evidence>
<gene>
    <name evidence="8" type="ORF">LJ755_12915</name>
    <name evidence="9" type="ORF">MUK71_01900</name>
</gene>
<accession>A0A9X1SAM4</accession>
<keyword evidence="10" id="KW-1185">Reference proteome</keyword>